<dbReference type="OrthoDB" id="1970509at2759"/>
<feature type="compositionally biased region" description="Basic and acidic residues" evidence="4">
    <location>
        <begin position="215"/>
        <end position="225"/>
    </location>
</feature>
<evidence type="ECO:0000313" key="6">
    <source>
        <dbReference type="EMBL" id="KAH7422455.1"/>
    </source>
</evidence>
<evidence type="ECO:0000313" key="7">
    <source>
        <dbReference type="Proteomes" id="UP000825935"/>
    </source>
</evidence>
<dbReference type="CDD" id="cd19907">
    <property type="entry name" value="DSRM_AtDRB-like_rpt1"/>
    <property type="match status" value="1"/>
</dbReference>
<dbReference type="Gene3D" id="3.30.160.20">
    <property type="match status" value="2"/>
</dbReference>
<sequence length="738" mass="82148">MHKNQLQELAQRSNVNLPAYSCIREGPDHAPRFKAMVNFDGEVFESPQFYSTLRQAEHAAAEAALDLLSKRGTSQSLAARVLEETGMCKNLLQESAQKAGVSLPMYTTIKGAPGHGKNFTSIVQVGGRVYAGEPAKSRKQAEKNAAMAALSGMTQLTQHSRRSDGEGSSRNPDRFDRSNSIKSTLLPVGLGDGKSQLKNDIRASFPGVQMVNPRDPNRSNRDARPHGQCLSANEYHAPSSVRESGCKSHRFFFPNDSRSMSRAGHSRHQSHLLEHFHVWPSSKESSYESQRFLFNQQPHTTAGGLAELGSISYQKTSSSVGQDMIGSSMRSSSSGGHIAIPSLLQGHDPKGSHVSLQSSSDHIRLHSPSMEELQLQAKDQTAEWYSTGGTTASVMQQPHCFREQEQLVQPLDLWHSSLPRRRAHSERFDLKPRLLDELHRDEEEWWSRGDMLHQGMGKLAISESRVDLKQSLLDEEWWSRGDMLHQGMGKLAISESRVDLKQSLLDEAYRRNKDEWGSRADMLLVGREKSFSDGRHTVNYLFHNKNKDSYDNMSYIPDSEKPGNVDGSCKRSSYASYDLSHGNRTTMVRYDKNPDDSFNSRFTMPAKGVNRIATYGGLCNTSEIPADHRNTASSSRNVHGGEEAIRPFFALGLPQCAQLSESSPSGYTDVVQRDPSACGQRIIAERPVTHSQPKVEVLPNTRVTIQSLKSYSSSNRNPLDDAEACTRDVLEHLNLSLE</sequence>
<feature type="domain" description="DRBM" evidence="5">
    <location>
        <begin position="1"/>
        <end position="70"/>
    </location>
</feature>
<evidence type="ECO:0000256" key="3">
    <source>
        <dbReference type="PROSITE-ProRule" id="PRU00266"/>
    </source>
</evidence>
<dbReference type="SMART" id="SM00358">
    <property type="entry name" value="DSRM"/>
    <property type="match status" value="2"/>
</dbReference>
<keyword evidence="7" id="KW-1185">Reference proteome</keyword>
<dbReference type="Pfam" id="PF00035">
    <property type="entry name" value="dsrm"/>
    <property type="match status" value="2"/>
</dbReference>
<dbReference type="GO" id="GO:0003725">
    <property type="term" value="F:double-stranded RNA binding"/>
    <property type="evidence" value="ECO:0007669"/>
    <property type="project" value="InterPro"/>
</dbReference>
<gene>
    <name evidence="6" type="ORF">KP509_12G009400</name>
</gene>
<dbReference type="PANTHER" id="PTHR46031:SF26">
    <property type="entry name" value="DOUBLE-STRANDED RNA-BINDING PROTEIN 2"/>
    <property type="match status" value="1"/>
</dbReference>
<feature type="region of interest" description="Disordered" evidence="4">
    <location>
        <begin position="152"/>
        <end position="241"/>
    </location>
</feature>
<evidence type="ECO:0000256" key="2">
    <source>
        <dbReference type="ARBA" id="ARBA00022884"/>
    </source>
</evidence>
<keyword evidence="2 3" id="KW-0694">RNA-binding</keyword>
<evidence type="ECO:0000259" key="5">
    <source>
        <dbReference type="PROSITE" id="PS50137"/>
    </source>
</evidence>
<proteinExistence type="predicted"/>
<dbReference type="PANTHER" id="PTHR46031">
    <property type="match status" value="1"/>
</dbReference>
<comment type="caution">
    <text evidence="6">The sequence shown here is derived from an EMBL/GenBank/DDBJ whole genome shotgun (WGS) entry which is preliminary data.</text>
</comment>
<protein>
    <recommendedName>
        <fullName evidence="5">DRBM domain-containing protein</fullName>
    </recommendedName>
</protein>
<reference evidence="6" key="1">
    <citation type="submission" date="2021-08" db="EMBL/GenBank/DDBJ databases">
        <title>WGS assembly of Ceratopteris richardii.</title>
        <authorList>
            <person name="Marchant D.B."/>
            <person name="Chen G."/>
            <person name="Jenkins J."/>
            <person name="Shu S."/>
            <person name="Leebens-Mack J."/>
            <person name="Grimwood J."/>
            <person name="Schmutz J."/>
            <person name="Soltis P."/>
            <person name="Soltis D."/>
            <person name="Chen Z.-H."/>
        </authorList>
    </citation>
    <scope>NUCLEOTIDE SEQUENCE</scope>
    <source>
        <strain evidence="6">Whitten #5841</strain>
        <tissue evidence="6">Leaf</tissue>
    </source>
</reference>
<dbReference type="InterPro" id="IPR014720">
    <property type="entry name" value="dsRBD_dom"/>
</dbReference>
<evidence type="ECO:0000256" key="4">
    <source>
        <dbReference type="SAM" id="MobiDB-lite"/>
    </source>
</evidence>
<dbReference type="InterPro" id="IPR044450">
    <property type="entry name" value="AtDRB-like_DSRM_1"/>
</dbReference>
<feature type="domain" description="DRBM" evidence="5">
    <location>
        <begin position="87"/>
        <end position="155"/>
    </location>
</feature>
<accession>A0A8T2TLY4</accession>
<name>A0A8T2TLY4_CERRI</name>
<dbReference type="Proteomes" id="UP000825935">
    <property type="component" value="Chromosome 12"/>
</dbReference>
<dbReference type="AlphaFoldDB" id="A0A8T2TLY4"/>
<organism evidence="6 7">
    <name type="scientific">Ceratopteris richardii</name>
    <name type="common">Triangle waterfern</name>
    <dbReference type="NCBI Taxonomy" id="49495"/>
    <lineage>
        <taxon>Eukaryota</taxon>
        <taxon>Viridiplantae</taxon>
        <taxon>Streptophyta</taxon>
        <taxon>Embryophyta</taxon>
        <taxon>Tracheophyta</taxon>
        <taxon>Polypodiopsida</taxon>
        <taxon>Polypodiidae</taxon>
        <taxon>Polypodiales</taxon>
        <taxon>Pteridineae</taxon>
        <taxon>Pteridaceae</taxon>
        <taxon>Parkerioideae</taxon>
        <taxon>Ceratopteris</taxon>
    </lineage>
</organism>
<evidence type="ECO:0000256" key="1">
    <source>
        <dbReference type="ARBA" id="ARBA00022737"/>
    </source>
</evidence>
<keyword evidence="1" id="KW-0677">Repeat</keyword>
<feature type="compositionally biased region" description="Basic and acidic residues" evidence="4">
    <location>
        <begin position="161"/>
        <end position="179"/>
    </location>
</feature>
<dbReference type="EMBL" id="CM035417">
    <property type="protein sequence ID" value="KAH7422455.1"/>
    <property type="molecule type" value="Genomic_DNA"/>
</dbReference>
<dbReference type="PROSITE" id="PS50137">
    <property type="entry name" value="DS_RBD"/>
    <property type="match status" value="2"/>
</dbReference>
<dbReference type="SUPFAM" id="SSF54768">
    <property type="entry name" value="dsRNA-binding domain-like"/>
    <property type="match status" value="2"/>
</dbReference>